<feature type="compositionally biased region" description="Low complexity" evidence="1">
    <location>
        <begin position="666"/>
        <end position="677"/>
    </location>
</feature>
<dbReference type="InterPro" id="IPR006553">
    <property type="entry name" value="Leu-rich_rpt_Cys-con_subtyp"/>
</dbReference>
<dbReference type="InterPro" id="IPR036047">
    <property type="entry name" value="F-box-like_dom_sf"/>
</dbReference>
<dbReference type="EMBL" id="BFEA01000266">
    <property type="protein sequence ID" value="GBG77388.1"/>
    <property type="molecule type" value="Genomic_DNA"/>
</dbReference>
<dbReference type="SUPFAM" id="SSF52047">
    <property type="entry name" value="RNI-like"/>
    <property type="match status" value="2"/>
</dbReference>
<feature type="domain" description="F-box" evidence="2">
    <location>
        <begin position="393"/>
        <end position="433"/>
    </location>
</feature>
<proteinExistence type="predicted"/>
<feature type="compositionally biased region" description="Basic and acidic residues" evidence="1">
    <location>
        <begin position="51"/>
        <end position="70"/>
    </location>
</feature>
<keyword evidence="4" id="KW-1185">Reference proteome</keyword>
<dbReference type="SMART" id="SM00256">
    <property type="entry name" value="FBOX"/>
    <property type="match status" value="1"/>
</dbReference>
<dbReference type="AlphaFoldDB" id="A0A388L563"/>
<feature type="region of interest" description="Disordered" evidence="1">
    <location>
        <begin position="529"/>
        <end position="583"/>
    </location>
</feature>
<dbReference type="Pfam" id="PF12937">
    <property type="entry name" value="F-box-like"/>
    <property type="match status" value="1"/>
</dbReference>
<dbReference type="PANTHER" id="PTHR13318:SF178">
    <property type="entry name" value="OS02G0200900 PROTEIN"/>
    <property type="match status" value="1"/>
</dbReference>
<dbReference type="CDD" id="cd22159">
    <property type="entry name" value="F-box_AtTIR1-like"/>
    <property type="match status" value="1"/>
</dbReference>
<gene>
    <name evidence="3" type="ORF">CBR_g23719</name>
</gene>
<feature type="region of interest" description="Disordered" evidence="1">
    <location>
        <begin position="639"/>
        <end position="677"/>
    </location>
</feature>
<evidence type="ECO:0000313" key="4">
    <source>
        <dbReference type="Proteomes" id="UP000265515"/>
    </source>
</evidence>
<evidence type="ECO:0000259" key="2">
    <source>
        <dbReference type="SMART" id="SM00256"/>
    </source>
</evidence>
<name>A0A388L563_CHABU</name>
<feature type="region of interest" description="Disordered" evidence="1">
    <location>
        <begin position="159"/>
        <end position="183"/>
    </location>
</feature>
<comment type="caution">
    <text evidence="3">The sequence shown here is derived from an EMBL/GenBank/DDBJ whole genome shotgun (WGS) entry which is preliminary data.</text>
</comment>
<accession>A0A388L563</accession>
<dbReference type="InterPro" id="IPR001810">
    <property type="entry name" value="F-box_dom"/>
</dbReference>
<feature type="compositionally biased region" description="Polar residues" evidence="1">
    <location>
        <begin position="538"/>
        <end position="553"/>
    </location>
</feature>
<dbReference type="Gramene" id="GBG77388">
    <property type="protein sequence ID" value="GBG77388"/>
    <property type="gene ID" value="CBR_g23719"/>
</dbReference>
<feature type="compositionally biased region" description="Pro residues" evidence="1">
    <location>
        <begin position="99"/>
        <end position="123"/>
    </location>
</feature>
<dbReference type="GO" id="GO:0031146">
    <property type="term" value="P:SCF-dependent proteasomal ubiquitin-dependent protein catabolic process"/>
    <property type="evidence" value="ECO:0007669"/>
    <property type="project" value="TreeGrafter"/>
</dbReference>
<protein>
    <recommendedName>
        <fullName evidence="2">F-box domain-containing protein</fullName>
    </recommendedName>
</protein>
<reference evidence="3 4" key="1">
    <citation type="journal article" date="2018" name="Cell">
        <title>The Chara Genome: Secondary Complexity and Implications for Plant Terrestrialization.</title>
        <authorList>
            <person name="Nishiyama T."/>
            <person name="Sakayama H."/>
            <person name="Vries J.D."/>
            <person name="Buschmann H."/>
            <person name="Saint-Marcoux D."/>
            <person name="Ullrich K.K."/>
            <person name="Haas F.B."/>
            <person name="Vanderstraeten L."/>
            <person name="Becker D."/>
            <person name="Lang D."/>
            <person name="Vosolsobe S."/>
            <person name="Rombauts S."/>
            <person name="Wilhelmsson P.K.I."/>
            <person name="Janitza P."/>
            <person name="Kern R."/>
            <person name="Heyl A."/>
            <person name="Rumpler F."/>
            <person name="Villalobos L.I.A.C."/>
            <person name="Clay J.M."/>
            <person name="Skokan R."/>
            <person name="Toyoda A."/>
            <person name="Suzuki Y."/>
            <person name="Kagoshima H."/>
            <person name="Schijlen E."/>
            <person name="Tajeshwar N."/>
            <person name="Catarino B."/>
            <person name="Hetherington A.J."/>
            <person name="Saltykova A."/>
            <person name="Bonnot C."/>
            <person name="Breuninger H."/>
            <person name="Symeonidi A."/>
            <person name="Radhakrishnan G.V."/>
            <person name="Van Nieuwerburgh F."/>
            <person name="Deforce D."/>
            <person name="Chang C."/>
            <person name="Karol K.G."/>
            <person name="Hedrich R."/>
            <person name="Ulvskov P."/>
            <person name="Glockner G."/>
            <person name="Delwiche C.F."/>
            <person name="Petrasek J."/>
            <person name="Van de Peer Y."/>
            <person name="Friml J."/>
            <person name="Beilby M."/>
            <person name="Dolan L."/>
            <person name="Kohara Y."/>
            <person name="Sugano S."/>
            <person name="Fujiyama A."/>
            <person name="Delaux P.-M."/>
            <person name="Quint M."/>
            <person name="TheiBen G."/>
            <person name="Hagemann M."/>
            <person name="Harholt J."/>
            <person name="Dunand C."/>
            <person name="Zachgo S."/>
            <person name="Langdale J."/>
            <person name="Maumus F."/>
            <person name="Straeten D.V.D."/>
            <person name="Gould S.B."/>
            <person name="Rensing S.A."/>
        </authorList>
    </citation>
    <scope>NUCLEOTIDE SEQUENCE [LARGE SCALE GENOMIC DNA]</scope>
    <source>
        <strain evidence="3 4">S276</strain>
    </source>
</reference>
<dbReference type="STRING" id="69332.A0A388L563"/>
<dbReference type="InterPro" id="IPR032675">
    <property type="entry name" value="LRR_dom_sf"/>
</dbReference>
<dbReference type="InterPro" id="IPR057207">
    <property type="entry name" value="FBXL15_LRR"/>
</dbReference>
<dbReference type="SMART" id="SM00367">
    <property type="entry name" value="LRR_CC"/>
    <property type="match status" value="5"/>
</dbReference>
<dbReference type="Proteomes" id="UP000265515">
    <property type="component" value="Unassembled WGS sequence"/>
</dbReference>
<dbReference type="OrthoDB" id="550575at2759"/>
<feature type="region of interest" description="Disordered" evidence="1">
    <location>
        <begin position="46"/>
        <end position="123"/>
    </location>
</feature>
<dbReference type="Gene3D" id="1.20.1280.50">
    <property type="match status" value="1"/>
</dbReference>
<dbReference type="SUPFAM" id="SSF81383">
    <property type="entry name" value="F-box domain"/>
    <property type="match status" value="1"/>
</dbReference>
<feature type="compositionally biased region" description="Low complexity" evidence="1">
    <location>
        <begin position="639"/>
        <end position="648"/>
    </location>
</feature>
<dbReference type="PANTHER" id="PTHR13318">
    <property type="entry name" value="PARTNER OF PAIRED, ISOFORM B-RELATED"/>
    <property type="match status" value="1"/>
</dbReference>
<feature type="compositionally biased region" description="Basic and acidic residues" evidence="1">
    <location>
        <begin position="649"/>
        <end position="660"/>
    </location>
</feature>
<evidence type="ECO:0000313" key="3">
    <source>
        <dbReference type="EMBL" id="GBG77388.1"/>
    </source>
</evidence>
<dbReference type="GO" id="GO:0019005">
    <property type="term" value="C:SCF ubiquitin ligase complex"/>
    <property type="evidence" value="ECO:0007669"/>
    <property type="project" value="TreeGrafter"/>
</dbReference>
<dbReference type="Gene3D" id="3.80.10.10">
    <property type="entry name" value="Ribonuclease Inhibitor"/>
    <property type="match status" value="2"/>
</dbReference>
<sequence length="1222" mass="130380">MASSNSQSDCGSSPVCGPRISCPCSPTGSYTCASRDCPYTRTAINDESTAEGDHKQQKPIHDSQSREDCGCRYSPSSDVSDSHNRKRNTLSSSPSVALSPPPPPPPPPPRSAVPPLSPPPAPLPSPPAAAVFISPLAAAAAAEPPAHGASCSALRQTVGDRGERGAGGCQAQGPLAVSSSAVPTTPAAGSIAAAAAEAETSSAEAPSCAPGCEGSGGEGGGPPIRTCTTVVAASPAAAASASSTATPWNPLPLSPTVGGGRALGRRAGGPQCSCPPVDPASQAGGEGGGSPAASRLLPAPAATEAASARALTSFSACSESSHAAGRGGGGREGVVVVVGGGGLPVYPPIAHHRAAPYSLPRDPSVLRSSGVDEPPSSPNHRAIMEANGINCMLPDSALSDIFDKLSLRDRNACRQVCKRWFVVESSSRRVLKLRRCPASLGADYSRRFRILLKRFQNVQSLSINELRGNAGDACLTEEALAMLGTALPRLDELQLVLCGDIRREAWGYLSKLTALRDLRIASDFLQKSGASGADASHPSAQPYQLASPDSSAVSRGKRAAPAAALQRHEQQQQQQFARRGGDHLDVDRRLEALGDEYHYNAILLYQPQYHHHQHQHHAYAPHPPPPPPTRVEMLLQQQWRHLQPQQQHQRWERQQEEKRRSGGGPAAAAASVTNAEAESVGGGRAGFFGWDRDPRDRLGLAKILPSLHRLQQLDLGVCRHANDTWLSIIALHCAVLESLSLSNQTVRQGNGDDLDLVDSGNAITDKGMAELGRGCPRLKSLSLIGFFEGVSAVGMIKCLRRRSSTFERLRLDHCMHLVAPALRAIVDNGLREMKELHIENESVSHEDFPLLSRAELDGLAATCQKLETLNLNSVEYDQPGLATLLRSCANLRFLHLVNCCTSLLEPLTIFSSSSTCAQITELDLTGNMQVEDALLKDIGANCPSLTKFHCQNPGNPLTSDAIAYLASGCRRLTHLQLDYQGNCDGGLTAIGSFCRDLVELKLSADPIDVNPDGVDIEFTTASDVTDVGLSALARGCRHLEVLEISECPNLTGASFRAIAQGCPKLRGLALDPGNHHRFNPNWNKGLICLASHCPSLTSLSISKCYVGWTALKEVAKHCRQLKTLSLVECRGVDDQAMCELGRYARALTQLIMSNSRVTSDGMRAVEKGCTELRELSVKLRRKAEMDEERCTVNFDWFRVDRLIDTIQTYLQSNVLEDWGIMG</sequence>
<evidence type="ECO:0000256" key="1">
    <source>
        <dbReference type="SAM" id="MobiDB-lite"/>
    </source>
</evidence>
<feature type="region of interest" description="Disordered" evidence="1">
    <location>
        <begin position="240"/>
        <end position="295"/>
    </location>
</feature>
<organism evidence="3 4">
    <name type="scientific">Chara braunii</name>
    <name type="common">Braun's stonewort</name>
    <dbReference type="NCBI Taxonomy" id="69332"/>
    <lineage>
        <taxon>Eukaryota</taxon>
        <taxon>Viridiplantae</taxon>
        <taxon>Streptophyta</taxon>
        <taxon>Charophyceae</taxon>
        <taxon>Charales</taxon>
        <taxon>Characeae</taxon>
        <taxon>Chara</taxon>
    </lineage>
</organism>
<dbReference type="Pfam" id="PF25372">
    <property type="entry name" value="DUF7885"/>
    <property type="match status" value="1"/>
</dbReference>